<dbReference type="EMBL" id="DTMQ01000021">
    <property type="protein sequence ID" value="HGE99159.1"/>
    <property type="molecule type" value="Genomic_DNA"/>
</dbReference>
<evidence type="ECO:0000256" key="4">
    <source>
        <dbReference type="ARBA" id="ARBA00023125"/>
    </source>
</evidence>
<keyword evidence="5" id="KW-0804">Transcription</keyword>
<protein>
    <submittedName>
        <fullName evidence="8">Response regulator</fullName>
    </submittedName>
</protein>
<dbReference type="SUPFAM" id="SSF52172">
    <property type="entry name" value="CheY-like"/>
    <property type="match status" value="1"/>
</dbReference>
<keyword evidence="4" id="KW-0238">DNA-binding</keyword>
<keyword evidence="2" id="KW-0902">Two-component regulatory system</keyword>
<dbReference type="PANTHER" id="PTHR44591:SF3">
    <property type="entry name" value="RESPONSE REGULATORY DOMAIN-CONTAINING PROTEIN"/>
    <property type="match status" value="1"/>
</dbReference>
<dbReference type="Pfam" id="PF00072">
    <property type="entry name" value="Response_reg"/>
    <property type="match status" value="1"/>
</dbReference>
<dbReference type="FunFam" id="3.40.50.2300:FF:000001">
    <property type="entry name" value="DNA-binding response regulator PhoB"/>
    <property type="match status" value="1"/>
</dbReference>
<evidence type="ECO:0000256" key="3">
    <source>
        <dbReference type="ARBA" id="ARBA00023015"/>
    </source>
</evidence>
<evidence type="ECO:0000256" key="1">
    <source>
        <dbReference type="ARBA" id="ARBA00022553"/>
    </source>
</evidence>
<dbReference type="GO" id="GO:0003677">
    <property type="term" value="F:DNA binding"/>
    <property type="evidence" value="ECO:0007669"/>
    <property type="project" value="UniProtKB-KW"/>
</dbReference>
<evidence type="ECO:0000259" key="7">
    <source>
        <dbReference type="PROSITE" id="PS50110"/>
    </source>
</evidence>
<accession>A0A7C3Z2R0</accession>
<evidence type="ECO:0000313" key="8">
    <source>
        <dbReference type="EMBL" id="HGE99159.1"/>
    </source>
</evidence>
<proteinExistence type="predicted"/>
<reference evidence="8" key="1">
    <citation type="journal article" date="2020" name="mSystems">
        <title>Genome- and Community-Level Interaction Insights into Carbon Utilization and Element Cycling Functions of Hydrothermarchaeota in Hydrothermal Sediment.</title>
        <authorList>
            <person name="Zhou Z."/>
            <person name="Liu Y."/>
            <person name="Xu W."/>
            <person name="Pan J."/>
            <person name="Luo Z.H."/>
            <person name="Li M."/>
        </authorList>
    </citation>
    <scope>NUCLEOTIDE SEQUENCE [LARGE SCALE GENOMIC DNA]</scope>
    <source>
        <strain evidence="8">SpSt-906</strain>
    </source>
</reference>
<evidence type="ECO:0000256" key="2">
    <source>
        <dbReference type="ARBA" id="ARBA00023012"/>
    </source>
</evidence>
<dbReference type="PROSITE" id="PS50110">
    <property type="entry name" value="RESPONSE_REGULATORY"/>
    <property type="match status" value="1"/>
</dbReference>
<dbReference type="Gene3D" id="3.40.50.2300">
    <property type="match status" value="1"/>
</dbReference>
<dbReference type="AlphaFoldDB" id="A0A7C3Z2R0"/>
<feature type="domain" description="Response regulatory" evidence="7">
    <location>
        <begin position="4"/>
        <end position="120"/>
    </location>
</feature>
<sequence length="123" mass="14047">MKKRILIIEDESRVLAVLQKRLESAGYEVLSASDGKSGLNKARQEKPDLVILDLILPEMDGFQVCNFLKRDRRYQHIPIIILTARLEEKDITEAKKAGADAYFTKPFNYEDLLAKIKELLPSS</sequence>
<dbReference type="CDD" id="cd17574">
    <property type="entry name" value="REC_OmpR"/>
    <property type="match status" value="1"/>
</dbReference>
<keyword evidence="1 6" id="KW-0597">Phosphoprotein</keyword>
<name>A0A7C3Z2R0_UNCW3</name>
<dbReference type="InterPro" id="IPR050595">
    <property type="entry name" value="Bact_response_regulator"/>
</dbReference>
<dbReference type="PANTHER" id="PTHR44591">
    <property type="entry name" value="STRESS RESPONSE REGULATOR PROTEIN 1"/>
    <property type="match status" value="1"/>
</dbReference>
<comment type="caution">
    <text evidence="8">The sequence shown here is derived from an EMBL/GenBank/DDBJ whole genome shotgun (WGS) entry which is preliminary data.</text>
</comment>
<organism evidence="8">
    <name type="scientific">candidate division WOR-3 bacterium</name>
    <dbReference type="NCBI Taxonomy" id="2052148"/>
    <lineage>
        <taxon>Bacteria</taxon>
        <taxon>Bacteria division WOR-3</taxon>
    </lineage>
</organism>
<evidence type="ECO:0000256" key="6">
    <source>
        <dbReference type="PROSITE-ProRule" id="PRU00169"/>
    </source>
</evidence>
<dbReference type="InterPro" id="IPR011006">
    <property type="entry name" value="CheY-like_superfamily"/>
</dbReference>
<evidence type="ECO:0000256" key="5">
    <source>
        <dbReference type="ARBA" id="ARBA00023163"/>
    </source>
</evidence>
<dbReference type="SMART" id="SM00448">
    <property type="entry name" value="REC"/>
    <property type="match status" value="1"/>
</dbReference>
<gene>
    <name evidence="8" type="ORF">ENX07_03705</name>
</gene>
<feature type="modified residue" description="4-aspartylphosphate" evidence="6">
    <location>
        <position position="53"/>
    </location>
</feature>
<dbReference type="GO" id="GO:0000160">
    <property type="term" value="P:phosphorelay signal transduction system"/>
    <property type="evidence" value="ECO:0007669"/>
    <property type="project" value="UniProtKB-KW"/>
</dbReference>
<keyword evidence="3" id="KW-0805">Transcription regulation</keyword>
<dbReference type="InterPro" id="IPR001789">
    <property type="entry name" value="Sig_transdc_resp-reg_receiver"/>
</dbReference>